<evidence type="ECO:0000313" key="2">
    <source>
        <dbReference type="Proteomes" id="UP001158048"/>
    </source>
</evidence>
<dbReference type="Proteomes" id="UP001158048">
    <property type="component" value="Unassembled WGS sequence"/>
</dbReference>
<comment type="caution">
    <text evidence="1">The sequence shown here is derived from an EMBL/GenBank/DDBJ whole genome shotgun (WGS) entry which is preliminary data.</text>
</comment>
<name>A0ACD2U7D4_9PSED</name>
<dbReference type="EMBL" id="FXUY01000001">
    <property type="protein sequence ID" value="SMQ26827.1"/>
    <property type="molecule type" value="Genomic_DNA"/>
</dbReference>
<organism evidence="1 2">
    <name type="scientific">Pseudomonas helmanticensis</name>
    <dbReference type="NCBI Taxonomy" id="1471381"/>
    <lineage>
        <taxon>Bacteria</taxon>
        <taxon>Pseudomonadati</taxon>
        <taxon>Pseudomonadota</taxon>
        <taxon>Gammaproteobacteria</taxon>
        <taxon>Pseudomonadales</taxon>
        <taxon>Pseudomonadaceae</taxon>
        <taxon>Pseudomonas</taxon>
    </lineage>
</organism>
<sequence length="77" mass="8597">MCKTNSIPPLIRSLENYRVKRTRVFRGPESIAAEALSREAIAPFLNDRGYTVIADERIPRATLFSSSFPSKLPMAGN</sequence>
<protein>
    <submittedName>
        <fullName evidence="1">Uncharacterized protein</fullName>
    </submittedName>
</protein>
<keyword evidence="2" id="KW-1185">Reference proteome</keyword>
<reference evidence="1" key="1">
    <citation type="submission" date="2017-05" db="EMBL/GenBank/DDBJ databases">
        <authorList>
            <person name="Varghese N."/>
            <person name="Submissions S."/>
        </authorList>
    </citation>
    <scope>NUCLEOTIDE SEQUENCE</scope>
    <source>
        <strain evidence="1">LMG 28168</strain>
    </source>
</reference>
<evidence type="ECO:0000313" key="1">
    <source>
        <dbReference type="EMBL" id="SMQ26827.1"/>
    </source>
</evidence>
<proteinExistence type="predicted"/>
<gene>
    <name evidence="1" type="ORF">SAMN04488483_3240</name>
</gene>
<accession>A0ACD2U7D4</accession>